<name>A0AAD5RVB1_9PEZI</name>
<sequence length="762" mass="86158">MASSIPANAVLQAMEEQHSKYMANLRALLEPVIASPQLQLDTPTLRPTDSGLNMQSVPFRPSHRGSMSNNRPNLPGLGIAHNIPASIRSLHLDDENVEGSDIHDPFLPLLDEQQRGRPRSDTENHGSQSIVTSQYVKALLPSYSFTNSDLVMHIREAESFRSGTQTALDDLVACRSEVDEDTFFQGVEGNGDASDPFHDASYEIYDIGKDGKAKARHGEDGDQRLEALDVWNPLRQVNAPGEDTVGRITVLAEPSPRMFASLHKALGKHYDMDELLGHLVTESNNYGKTRAFCTERAFASHDIQQRTFFFVFKYYTVVGDGGEKNPAKTPYSFQKFDRRAAEKKQVDHIDIAECSSVVALSFSGELSKPIFHKYKRRRPIPGKAFSPFSPWHVLLLQTFPDDEHSTRDGNPQSYPCGPLAFLDLLTSEYRDAGKRFDRLTERITKLITPPLDFMFDPKLRDGLLFEDAHYTYSRRYFWAYNTLGVINDGIKSMIHAYSQAFNHAFWEGKCDPLFGLQGDVDEHTREGYLKALATSRTELELAIRKLREIWRQNESVRQEIKSLRDQLFSGSSVKESRRAIEQGDNIKTLTILSMVFLPLSFVASVFGITEFHIPTDDWRFAVTMVLVCIPFLFFVLTQTRTGNRLMRKAGYKVKGYFSFLSLSTNRAPPLLQTAIQDLKVSPPASLNGNIGGGPPSSHPAIILASHARIEQEQSPQLHPVRPRFDRRISRKSVTTETPDKSSTSRWWRWSGRKERDPDVEMQ</sequence>
<keyword evidence="4 6" id="KW-0472">Membrane</keyword>
<evidence type="ECO:0000256" key="4">
    <source>
        <dbReference type="ARBA" id="ARBA00023136"/>
    </source>
</evidence>
<feature type="region of interest" description="Disordered" evidence="5">
    <location>
        <begin position="710"/>
        <end position="762"/>
    </location>
</feature>
<feature type="compositionally biased region" description="Basic and acidic residues" evidence="5">
    <location>
        <begin position="751"/>
        <end position="762"/>
    </location>
</feature>
<protein>
    <submittedName>
        <fullName evidence="7">Uncharacterized protein</fullName>
    </submittedName>
</protein>
<keyword evidence="2 6" id="KW-0812">Transmembrane</keyword>
<keyword evidence="8" id="KW-1185">Reference proteome</keyword>
<feature type="transmembrane region" description="Helical" evidence="6">
    <location>
        <begin position="586"/>
        <end position="606"/>
    </location>
</feature>
<dbReference type="AlphaFoldDB" id="A0AAD5RVB1"/>
<dbReference type="GO" id="GO:0000287">
    <property type="term" value="F:magnesium ion binding"/>
    <property type="evidence" value="ECO:0007669"/>
    <property type="project" value="TreeGrafter"/>
</dbReference>
<dbReference type="Pfam" id="PF01544">
    <property type="entry name" value="CorA"/>
    <property type="match status" value="1"/>
</dbReference>
<dbReference type="Proteomes" id="UP001201980">
    <property type="component" value="Unassembled WGS sequence"/>
</dbReference>
<dbReference type="GO" id="GO:0050897">
    <property type="term" value="F:cobalt ion binding"/>
    <property type="evidence" value="ECO:0007669"/>
    <property type="project" value="TreeGrafter"/>
</dbReference>
<dbReference type="InterPro" id="IPR045863">
    <property type="entry name" value="CorA_TM1_TM2"/>
</dbReference>
<feature type="transmembrane region" description="Helical" evidence="6">
    <location>
        <begin position="618"/>
        <end position="637"/>
    </location>
</feature>
<comment type="caution">
    <text evidence="7">The sequence shown here is derived from an EMBL/GenBank/DDBJ whole genome shotgun (WGS) entry which is preliminary data.</text>
</comment>
<keyword evidence="3 6" id="KW-1133">Transmembrane helix</keyword>
<dbReference type="GO" id="GO:0005886">
    <property type="term" value="C:plasma membrane"/>
    <property type="evidence" value="ECO:0007669"/>
    <property type="project" value="UniProtKB-SubCell"/>
</dbReference>
<comment type="subcellular location">
    <subcellularLocation>
        <location evidence="1">Cell membrane</location>
        <topology evidence="1">Multi-pass membrane protein</topology>
    </subcellularLocation>
</comment>
<dbReference type="PANTHER" id="PTHR46494">
    <property type="entry name" value="CORA FAMILY METAL ION TRANSPORTER (EUROFUNG)"/>
    <property type="match status" value="1"/>
</dbReference>
<evidence type="ECO:0000313" key="8">
    <source>
        <dbReference type="Proteomes" id="UP001201980"/>
    </source>
</evidence>
<evidence type="ECO:0000256" key="3">
    <source>
        <dbReference type="ARBA" id="ARBA00022989"/>
    </source>
</evidence>
<dbReference type="PANTHER" id="PTHR46494:SF3">
    <property type="entry name" value="ZINC TRANSPORT PROTEIN ZNTB"/>
    <property type="match status" value="1"/>
</dbReference>
<evidence type="ECO:0000256" key="1">
    <source>
        <dbReference type="ARBA" id="ARBA00004651"/>
    </source>
</evidence>
<dbReference type="SUPFAM" id="SSF144083">
    <property type="entry name" value="Magnesium transport protein CorA, transmembrane region"/>
    <property type="match status" value="1"/>
</dbReference>
<dbReference type="Gene3D" id="1.20.58.340">
    <property type="entry name" value="Magnesium transport protein CorA, transmembrane region"/>
    <property type="match status" value="1"/>
</dbReference>
<dbReference type="GO" id="GO:0015087">
    <property type="term" value="F:cobalt ion transmembrane transporter activity"/>
    <property type="evidence" value="ECO:0007669"/>
    <property type="project" value="TreeGrafter"/>
</dbReference>
<proteinExistence type="predicted"/>
<evidence type="ECO:0000256" key="6">
    <source>
        <dbReference type="SAM" id="Phobius"/>
    </source>
</evidence>
<evidence type="ECO:0000256" key="2">
    <source>
        <dbReference type="ARBA" id="ARBA00022692"/>
    </source>
</evidence>
<organism evidence="7 8">
    <name type="scientific">Zalerion maritima</name>
    <dbReference type="NCBI Taxonomy" id="339359"/>
    <lineage>
        <taxon>Eukaryota</taxon>
        <taxon>Fungi</taxon>
        <taxon>Dikarya</taxon>
        <taxon>Ascomycota</taxon>
        <taxon>Pezizomycotina</taxon>
        <taxon>Sordariomycetes</taxon>
        <taxon>Lulworthiomycetidae</taxon>
        <taxon>Lulworthiales</taxon>
        <taxon>Lulworthiaceae</taxon>
        <taxon>Zalerion</taxon>
    </lineage>
</organism>
<gene>
    <name evidence="7" type="ORF">MKZ38_002734</name>
</gene>
<dbReference type="GO" id="GO:0015095">
    <property type="term" value="F:magnesium ion transmembrane transporter activity"/>
    <property type="evidence" value="ECO:0007669"/>
    <property type="project" value="TreeGrafter"/>
</dbReference>
<accession>A0AAD5RVB1</accession>
<dbReference type="EMBL" id="JAKWBI020000184">
    <property type="protein sequence ID" value="KAJ2899935.1"/>
    <property type="molecule type" value="Genomic_DNA"/>
</dbReference>
<reference evidence="7" key="1">
    <citation type="submission" date="2022-07" db="EMBL/GenBank/DDBJ databases">
        <title>Draft genome sequence of Zalerion maritima ATCC 34329, a (micro)plastics degrading marine fungus.</title>
        <authorList>
            <person name="Paco A."/>
            <person name="Goncalves M.F.M."/>
            <person name="Rocha-Santos T.A.P."/>
            <person name="Alves A."/>
        </authorList>
    </citation>
    <scope>NUCLEOTIDE SEQUENCE</scope>
    <source>
        <strain evidence="7">ATCC 34329</strain>
    </source>
</reference>
<evidence type="ECO:0000256" key="5">
    <source>
        <dbReference type="SAM" id="MobiDB-lite"/>
    </source>
</evidence>
<dbReference type="InterPro" id="IPR002523">
    <property type="entry name" value="MgTranspt_CorA/ZnTranspt_ZntB"/>
</dbReference>
<evidence type="ECO:0000313" key="7">
    <source>
        <dbReference type="EMBL" id="KAJ2899935.1"/>
    </source>
</evidence>